<evidence type="ECO:0000313" key="1">
    <source>
        <dbReference type="EMBL" id="KAI8569364.1"/>
    </source>
</evidence>
<evidence type="ECO:0000313" key="2">
    <source>
        <dbReference type="Proteomes" id="UP001062846"/>
    </source>
</evidence>
<comment type="caution">
    <text evidence="1">The sequence shown here is derived from an EMBL/GenBank/DDBJ whole genome shotgun (WGS) entry which is preliminary data.</text>
</comment>
<proteinExistence type="predicted"/>
<gene>
    <name evidence="1" type="ORF">RHMOL_Rhmol02G0273000</name>
</gene>
<sequence length="126" mass="13778">MNEARTSAPTLVEIMSHDQARVNSLQHRLRVMSDRNSLDDSKATLPAKPRRSISSGNYIFTLGFETPKKDLTLTFDTRSDVAWMQCQPCFSDASDVGIFGDVQQQTLDVVYDVAGGKLGFGTGGCS</sequence>
<accession>A0ACC0PWE4</accession>
<dbReference type="Proteomes" id="UP001062846">
    <property type="component" value="Chromosome 2"/>
</dbReference>
<organism evidence="1 2">
    <name type="scientific">Rhododendron molle</name>
    <name type="common">Chinese azalea</name>
    <name type="synonym">Azalea mollis</name>
    <dbReference type="NCBI Taxonomy" id="49168"/>
    <lineage>
        <taxon>Eukaryota</taxon>
        <taxon>Viridiplantae</taxon>
        <taxon>Streptophyta</taxon>
        <taxon>Embryophyta</taxon>
        <taxon>Tracheophyta</taxon>
        <taxon>Spermatophyta</taxon>
        <taxon>Magnoliopsida</taxon>
        <taxon>eudicotyledons</taxon>
        <taxon>Gunneridae</taxon>
        <taxon>Pentapetalae</taxon>
        <taxon>asterids</taxon>
        <taxon>Ericales</taxon>
        <taxon>Ericaceae</taxon>
        <taxon>Ericoideae</taxon>
        <taxon>Rhodoreae</taxon>
        <taxon>Rhododendron</taxon>
    </lineage>
</organism>
<keyword evidence="2" id="KW-1185">Reference proteome</keyword>
<dbReference type="EMBL" id="CM046389">
    <property type="protein sequence ID" value="KAI8569364.1"/>
    <property type="molecule type" value="Genomic_DNA"/>
</dbReference>
<reference evidence="1" key="1">
    <citation type="submission" date="2022-02" db="EMBL/GenBank/DDBJ databases">
        <title>Plant Genome Project.</title>
        <authorList>
            <person name="Zhang R.-G."/>
        </authorList>
    </citation>
    <scope>NUCLEOTIDE SEQUENCE</scope>
    <source>
        <strain evidence="1">AT1</strain>
    </source>
</reference>
<name>A0ACC0PWE4_RHOML</name>
<protein>
    <submittedName>
        <fullName evidence="1">Uncharacterized protein</fullName>
    </submittedName>
</protein>